<evidence type="ECO:0000313" key="9">
    <source>
        <dbReference type="Proteomes" id="UP000510643"/>
    </source>
</evidence>
<comment type="similarity">
    <text evidence="1 5 6">Belongs to the universal ribosomal protein uL24 family.</text>
</comment>
<dbReference type="EMBL" id="CP040908">
    <property type="protein sequence ID" value="QLL56975.1"/>
    <property type="molecule type" value="Genomic_DNA"/>
</dbReference>
<dbReference type="GO" id="GO:0003735">
    <property type="term" value="F:structural constituent of ribosome"/>
    <property type="evidence" value="ECO:0007669"/>
    <property type="project" value="InterPro"/>
</dbReference>
<dbReference type="InterPro" id="IPR005825">
    <property type="entry name" value="Ribosomal_uL24_CS"/>
</dbReference>
<dbReference type="PANTHER" id="PTHR12903">
    <property type="entry name" value="MITOCHONDRIAL RIBOSOMAL PROTEIN L24"/>
    <property type="match status" value="1"/>
</dbReference>
<keyword evidence="3 5" id="KW-0687">Ribonucleoprotein</keyword>
<dbReference type="SMART" id="SM00739">
    <property type="entry name" value="KOW"/>
    <property type="match status" value="1"/>
</dbReference>
<protein>
    <recommendedName>
        <fullName evidence="4 5">Large ribosomal subunit protein uL24</fullName>
    </recommendedName>
</protein>
<dbReference type="HAMAP" id="MF_01326_B">
    <property type="entry name" value="Ribosomal_uL24_B"/>
    <property type="match status" value="1"/>
</dbReference>
<dbReference type="NCBIfam" id="TIGR01079">
    <property type="entry name" value="rplX_bact"/>
    <property type="match status" value="1"/>
</dbReference>
<comment type="function">
    <text evidence="5">One of the proteins that surrounds the polypeptide exit tunnel on the outside of the subunit.</text>
</comment>
<dbReference type="PROSITE" id="PS01108">
    <property type="entry name" value="RIBOSOMAL_L24"/>
    <property type="match status" value="1"/>
</dbReference>
<dbReference type="SUPFAM" id="SSF50104">
    <property type="entry name" value="Translation proteins SH3-like domain"/>
    <property type="match status" value="1"/>
</dbReference>
<dbReference type="InterPro" id="IPR005824">
    <property type="entry name" value="KOW"/>
</dbReference>
<dbReference type="CDD" id="cd06089">
    <property type="entry name" value="KOW_RPL26"/>
    <property type="match status" value="1"/>
</dbReference>
<dbReference type="GO" id="GO:1990904">
    <property type="term" value="C:ribonucleoprotein complex"/>
    <property type="evidence" value="ECO:0007669"/>
    <property type="project" value="UniProtKB-KW"/>
</dbReference>
<organism evidence="8 9">
    <name type="scientific">Empedobacter falsenii</name>
    <dbReference type="NCBI Taxonomy" id="343874"/>
    <lineage>
        <taxon>Bacteria</taxon>
        <taxon>Pseudomonadati</taxon>
        <taxon>Bacteroidota</taxon>
        <taxon>Flavobacteriia</taxon>
        <taxon>Flavobacteriales</taxon>
        <taxon>Weeksellaceae</taxon>
        <taxon>Empedobacter</taxon>
    </lineage>
</organism>
<feature type="domain" description="KOW" evidence="7">
    <location>
        <begin position="5"/>
        <end position="32"/>
    </location>
</feature>
<accession>A0A7H9DPP3</accession>
<dbReference type="Pfam" id="PF17136">
    <property type="entry name" value="ribosomal_L24"/>
    <property type="match status" value="1"/>
</dbReference>
<evidence type="ECO:0000256" key="6">
    <source>
        <dbReference type="RuleBase" id="RU003477"/>
    </source>
</evidence>
<dbReference type="InterPro" id="IPR057264">
    <property type="entry name" value="Ribosomal_uL24_C"/>
</dbReference>
<evidence type="ECO:0000313" key="8">
    <source>
        <dbReference type="EMBL" id="QLL56975.1"/>
    </source>
</evidence>
<evidence type="ECO:0000256" key="4">
    <source>
        <dbReference type="ARBA" id="ARBA00035206"/>
    </source>
</evidence>
<gene>
    <name evidence="5" type="primary">rplX</name>
    <name evidence="8" type="ORF">FH779_02220</name>
</gene>
<evidence type="ECO:0000259" key="7">
    <source>
        <dbReference type="SMART" id="SM00739"/>
    </source>
</evidence>
<dbReference type="InterPro" id="IPR008991">
    <property type="entry name" value="Translation_prot_SH3-like_sf"/>
</dbReference>
<dbReference type="InterPro" id="IPR003256">
    <property type="entry name" value="Ribosomal_uL24"/>
</dbReference>
<evidence type="ECO:0000256" key="5">
    <source>
        <dbReference type="HAMAP-Rule" id="MF_01326"/>
    </source>
</evidence>
<evidence type="ECO:0000256" key="1">
    <source>
        <dbReference type="ARBA" id="ARBA00010618"/>
    </source>
</evidence>
<dbReference type="Gene3D" id="2.30.30.30">
    <property type="match status" value="1"/>
</dbReference>
<dbReference type="InterPro" id="IPR041988">
    <property type="entry name" value="Ribosomal_uL24_KOW"/>
</dbReference>
<dbReference type="AlphaFoldDB" id="A0A7H9DPP3"/>
<proteinExistence type="inferred from homology"/>
<dbReference type="Pfam" id="PF00467">
    <property type="entry name" value="KOW"/>
    <property type="match status" value="1"/>
</dbReference>
<evidence type="ECO:0000256" key="3">
    <source>
        <dbReference type="ARBA" id="ARBA00023274"/>
    </source>
</evidence>
<dbReference type="GO" id="GO:0019843">
    <property type="term" value="F:rRNA binding"/>
    <property type="evidence" value="ECO:0007669"/>
    <property type="project" value="UniProtKB-UniRule"/>
</dbReference>
<sequence length="104" mass="11020">MAKLKIKKGDKVVVLSGSNKGQIGTVLRVFPDKAKAIVEGVNIAKKRVKPSAQNPQGGVVEKEAQIYLCKLALVDPETGKATKVAIKEEGGKKVRIAKKSGKAI</sequence>
<dbReference type="Proteomes" id="UP000510643">
    <property type="component" value="Chromosome"/>
</dbReference>
<dbReference type="GO" id="GO:0005840">
    <property type="term" value="C:ribosome"/>
    <property type="evidence" value="ECO:0007669"/>
    <property type="project" value="UniProtKB-KW"/>
</dbReference>
<keyword evidence="2 5" id="KW-0689">Ribosomal protein</keyword>
<dbReference type="KEGG" id="efal:FH779_02220"/>
<dbReference type="GO" id="GO:0006412">
    <property type="term" value="P:translation"/>
    <property type="evidence" value="ECO:0007669"/>
    <property type="project" value="UniProtKB-UniRule"/>
</dbReference>
<dbReference type="RefSeq" id="WP_180905906.1">
    <property type="nucleotide sequence ID" value="NZ_CP040908.1"/>
</dbReference>
<keyword evidence="5" id="KW-0699">rRNA-binding</keyword>
<comment type="function">
    <text evidence="5">One of two assembly initiator proteins, it binds directly to the 5'-end of the 23S rRNA, where it nucleates assembly of the 50S subunit.</text>
</comment>
<dbReference type="GeneID" id="78400245"/>
<name>A0A7H9DPP3_9FLAO</name>
<dbReference type="InterPro" id="IPR014722">
    <property type="entry name" value="Rib_uL2_dom2"/>
</dbReference>
<reference evidence="8 9" key="1">
    <citation type="submission" date="2019-06" db="EMBL/GenBank/DDBJ databases">
        <title>Emergence of pandrug resistant Empedobacter falsenii in China.</title>
        <authorList>
            <person name="Dong N."/>
            <person name="Chen S."/>
            <person name="Zhang R."/>
        </authorList>
    </citation>
    <scope>NUCLEOTIDE SEQUENCE [LARGE SCALE GENOMIC DNA]</scope>
    <source>
        <strain evidence="8 9">1681-1</strain>
    </source>
</reference>
<evidence type="ECO:0000256" key="2">
    <source>
        <dbReference type="ARBA" id="ARBA00022980"/>
    </source>
</evidence>
<keyword evidence="9" id="KW-1185">Reference proteome</keyword>
<comment type="subunit">
    <text evidence="5">Part of the 50S ribosomal subunit.</text>
</comment>
<keyword evidence="5" id="KW-0694">RNA-binding</keyword>